<reference evidence="2 3" key="1">
    <citation type="submission" date="2019-11" db="EMBL/GenBank/DDBJ databases">
        <authorList>
            <person name="Ay H."/>
        </authorList>
    </citation>
    <scope>NUCLEOTIDE SEQUENCE [LARGE SCALE GENOMIC DNA]</scope>
    <source>
        <strain evidence="2 3">BG9H</strain>
    </source>
</reference>
<dbReference type="PROSITE" id="PS51186">
    <property type="entry name" value="GNAT"/>
    <property type="match status" value="1"/>
</dbReference>
<evidence type="ECO:0000313" key="3">
    <source>
        <dbReference type="Proteomes" id="UP001197114"/>
    </source>
</evidence>
<dbReference type="RefSeq" id="WP_219688806.1">
    <property type="nucleotide sequence ID" value="NZ_WMBF01000103.1"/>
</dbReference>
<feature type="domain" description="N-acetyltransferase" evidence="1">
    <location>
        <begin position="98"/>
        <end position="260"/>
    </location>
</feature>
<comment type="caution">
    <text evidence="2">The sequence shown here is derived from an EMBL/GenBank/DDBJ whole genome shotgun (WGS) entry which is preliminary data.</text>
</comment>
<dbReference type="Gene3D" id="3.40.630.30">
    <property type="match status" value="1"/>
</dbReference>
<evidence type="ECO:0000259" key="1">
    <source>
        <dbReference type="PROSITE" id="PS51186"/>
    </source>
</evidence>
<proteinExistence type="predicted"/>
<sequence length="317" mass="33925">MDIVDRYGLTVAELSTEEALDVAGPWRGPAVDLLRVVDPHPHDRAALTAAGFAVKPSWVNWVAPLRDSEAAFLGALGANERRKVRRGLDLAASAGLSVRVRPELEEAPLEEFLGVYEAQVAGMRNGLNLARAEQRTLLERSGSHIGVYAYEGGRMVGGCVCWVREKDSLLQLRYVATAAVDQRGALTRALYMAAFQAGRELGCTRMSLGNDTSLYGHVTSPGLYEFKKRLGFTPLPSGTVDPGAGGDEADRFVSLRALTDPSLLLAYDAGSGTDGSRGSTSLGLRVLASREDVDVAPYRADFLSGVTVTVIPEASPY</sequence>
<dbReference type="EMBL" id="WMBF01000103">
    <property type="protein sequence ID" value="MBW5422391.1"/>
    <property type="molecule type" value="Genomic_DNA"/>
</dbReference>
<organism evidence="2 3">
    <name type="scientific">Streptomyces anatolicus</name>
    <dbReference type="NCBI Taxonomy" id="2675858"/>
    <lineage>
        <taxon>Bacteria</taxon>
        <taxon>Bacillati</taxon>
        <taxon>Actinomycetota</taxon>
        <taxon>Actinomycetes</taxon>
        <taxon>Kitasatosporales</taxon>
        <taxon>Streptomycetaceae</taxon>
        <taxon>Streptomyces</taxon>
    </lineage>
</organism>
<keyword evidence="3" id="KW-1185">Reference proteome</keyword>
<dbReference type="InterPro" id="IPR016181">
    <property type="entry name" value="Acyl_CoA_acyltransferase"/>
</dbReference>
<name>A0ABS6YLV7_9ACTN</name>
<accession>A0ABS6YLV7</accession>
<dbReference type="InterPro" id="IPR000182">
    <property type="entry name" value="GNAT_dom"/>
</dbReference>
<evidence type="ECO:0000313" key="2">
    <source>
        <dbReference type="EMBL" id="MBW5422391.1"/>
    </source>
</evidence>
<dbReference type="SUPFAM" id="SSF55729">
    <property type="entry name" value="Acyl-CoA N-acyltransferases (Nat)"/>
    <property type="match status" value="1"/>
</dbReference>
<gene>
    <name evidence="2" type="ORF">GKQ77_12590</name>
</gene>
<protein>
    <submittedName>
        <fullName evidence="2">GNAT family N-acetyltransferase</fullName>
    </submittedName>
</protein>
<dbReference type="Proteomes" id="UP001197114">
    <property type="component" value="Unassembled WGS sequence"/>
</dbReference>